<organism evidence="1 2">
    <name type="scientific">Paenibacillus konkukensis</name>
    <dbReference type="NCBI Taxonomy" id="2020716"/>
    <lineage>
        <taxon>Bacteria</taxon>
        <taxon>Bacillati</taxon>
        <taxon>Bacillota</taxon>
        <taxon>Bacilli</taxon>
        <taxon>Bacillales</taxon>
        <taxon>Paenibacillaceae</taxon>
        <taxon>Paenibacillus</taxon>
    </lineage>
</organism>
<accession>A0ABY4RRE0</accession>
<reference evidence="1" key="1">
    <citation type="submission" date="2018-02" db="EMBL/GenBank/DDBJ databases">
        <authorList>
            <person name="Kim S.-K."/>
            <person name="Jung H.-I."/>
            <person name="Lee S.-W."/>
        </authorList>
    </citation>
    <scope>NUCLEOTIDE SEQUENCE</scope>
    <source>
        <strain evidence="1">SK3146</strain>
    </source>
</reference>
<dbReference type="Proteomes" id="UP001057134">
    <property type="component" value="Chromosome"/>
</dbReference>
<name>A0ABY4RRE0_9BACL</name>
<proteinExistence type="predicted"/>
<sequence length="74" mass="8671">MVTKGELPEELTAVLKQLVRNGGIRIAGTLLYSYCRRFYQVDEETASRWMLAYFHREFPHELQRHRTQAAKAST</sequence>
<keyword evidence="2" id="KW-1185">Reference proteome</keyword>
<evidence type="ECO:0000313" key="1">
    <source>
        <dbReference type="EMBL" id="UQZ84560.1"/>
    </source>
</evidence>
<dbReference type="EMBL" id="CP027059">
    <property type="protein sequence ID" value="UQZ84560.1"/>
    <property type="molecule type" value="Genomic_DNA"/>
</dbReference>
<reference evidence="1" key="2">
    <citation type="journal article" date="2021" name="J Anim Sci Technol">
        <title>Complete genome sequence of Paenibacillus konkukensis sp. nov. SK3146 as a potential probiotic strain.</title>
        <authorList>
            <person name="Jung H.I."/>
            <person name="Park S."/>
            <person name="Niu K.M."/>
            <person name="Lee S.W."/>
            <person name="Kothari D."/>
            <person name="Yi K.J."/>
            <person name="Kim S.K."/>
        </authorList>
    </citation>
    <scope>NUCLEOTIDE SEQUENCE</scope>
    <source>
        <strain evidence="1">SK3146</strain>
    </source>
</reference>
<dbReference type="RefSeq" id="WP_249860311.1">
    <property type="nucleotide sequence ID" value="NZ_CP027059.1"/>
</dbReference>
<evidence type="ECO:0000313" key="2">
    <source>
        <dbReference type="Proteomes" id="UP001057134"/>
    </source>
</evidence>
<gene>
    <name evidence="1" type="ORF">SK3146_03815</name>
</gene>
<protein>
    <submittedName>
        <fullName evidence="1">Uncharacterized protein</fullName>
    </submittedName>
</protein>